<dbReference type="SUPFAM" id="SSF56112">
    <property type="entry name" value="Protein kinase-like (PK-like)"/>
    <property type="match status" value="1"/>
</dbReference>
<dbReference type="PANTHER" id="PTHR11012:SF30">
    <property type="entry name" value="PROTEIN KINASE-LIKE DOMAIN-CONTAINING"/>
    <property type="match status" value="1"/>
</dbReference>
<dbReference type="EMBL" id="SWCJ01000002">
    <property type="protein sequence ID" value="TKB57453.1"/>
    <property type="molecule type" value="Genomic_DNA"/>
</dbReference>
<gene>
    <name evidence="2" type="ORF">FCL42_04050</name>
</gene>
<dbReference type="Gene3D" id="3.90.1200.10">
    <property type="match status" value="1"/>
</dbReference>
<dbReference type="PANTHER" id="PTHR11012">
    <property type="entry name" value="PROTEIN KINASE-LIKE DOMAIN-CONTAINING"/>
    <property type="match status" value="1"/>
</dbReference>
<dbReference type="InterPro" id="IPR004119">
    <property type="entry name" value="EcKL"/>
</dbReference>
<dbReference type="RefSeq" id="WP_136862098.1">
    <property type="nucleotide sequence ID" value="NZ_SWCJ01000002.1"/>
</dbReference>
<dbReference type="SMART" id="SM00587">
    <property type="entry name" value="CHK"/>
    <property type="match status" value="1"/>
</dbReference>
<keyword evidence="3" id="KW-1185">Reference proteome</keyword>
<feature type="domain" description="CHK kinase-like" evidence="1">
    <location>
        <begin position="108"/>
        <end position="264"/>
    </location>
</feature>
<protein>
    <submittedName>
        <fullName evidence="2">DUF1679 domain-containing protein</fullName>
    </submittedName>
</protein>
<evidence type="ECO:0000313" key="3">
    <source>
        <dbReference type="Proteomes" id="UP000305675"/>
    </source>
</evidence>
<dbReference type="InterPro" id="IPR011009">
    <property type="entry name" value="Kinase-like_dom_sf"/>
</dbReference>
<sequence length="321" mass="36083">MDHSKHIAAAIAPSTLTSCTLIQPLWADYGGLYRVELNELGCHSSLIAKVIHNSVLTAKEANDVGHLRKCRSYQIECHWYQHTQSNYPNSVAMAKLIDLIKVDDITILLMEDLGCNAYAPVDFEPTLSQLNGMLDWLAQFHSVGFKVPKEGLWPQGSYWHLDTRLQEWHRMPESPLKAGAHSIDQTLKQAEFQTLIHGDAKVANFLCDPNDNAAAVDFQYVGSGVGVQDVVYLIGSALDNDQLQRHYSTLIDYYFSQLAQHLGNTLSGMDASAIEAQWRQLLPLCWADFERFLTGWKPGHWKLNAFSAEQTQIALRQLTLS</sequence>
<evidence type="ECO:0000313" key="2">
    <source>
        <dbReference type="EMBL" id="TKB57453.1"/>
    </source>
</evidence>
<accession>A0A4U1BS89</accession>
<dbReference type="OrthoDB" id="9769860at2"/>
<organism evidence="2 3">
    <name type="scientific">Ferrimonas aestuarii</name>
    <dbReference type="NCBI Taxonomy" id="2569539"/>
    <lineage>
        <taxon>Bacteria</taxon>
        <taxon>Pseudomonadati</taxon>
        <taxon>Pseudomonadota</taxon>
        <taxon>Gammaproteobacteria</taxon>
        <taxon>Alteromonadales</taxon>
        <taxon>Ferrimonadaceae</taxon>
        <taxon>Ferrimonas</taxon>
    </lineage>
</organism>
<dbReference type="Proteomes" id="UP000305675">
    <property type="component" value="Unassembled WGS sequence"/>
</dbReference>
<proteinExistence type="predicted"/>
<dbReference type="AlphaFoldDB" id="A0A4U1BS89"/>
<dbReference type="InterPro" id="IPR015897">
    <property type="entry name" value="CHK_kinase-like"/>
</dbReference>
<comment type="caution">
    <text evidence="2">The sequence shown here is derived from an EMBL/GenBank/DDBJ whole genome shotgun (WGS) entry which is preliminary data.</text>
</comment>
<dbReference type="PROSITE" id="PS51257">
    <property type="entry name" value="PROKAR_LIPOPROTEIN"/>
    <property type="match status" value="1"/>
</dbReference>
<dbReference type="Pfam" id="PF02958">
    <property type="entry name" value="EcKL"/>
    <property type="match status" value="1"/>
</dbReference>
<name>A0A4U1BS89_9GAMM</name>
<evidence type="ECO:0000259" key="1">
    <source>
        <dbReference type="SMART" id="SM00587"/>
    </source>
</evidence>
<reference evidence="2 3" key="1">
    <citation type="submission" date="2019-04" db="EMBL/GenBank/DDBJ databases">
        <authorList>
            <person name="Hwang J.C."/>
        </authorList>
    </citation>
    <scope>NUCLEOTIDE SEQUENCE [LARGE SCALE GENOMIC DNA]</scope>
    <source>
        <strain evidence="2 3">IMCC35002</strain>
    </source>
</reference>